<dbReference type="OrthoDB" id="22841at2"/>
<evidence type="ECO:0000313" key="3">
    <source>
        <dbReference type="Proteomes" id="UP000031552"/>
    </source>
</evidence>
<feature type="signal peptide" evidence="1">
    <location>
        <begin position="1"/>
        <end position="34"/>
    </location>
</feature>
<name>A0A090CZF4_9BACT</name>
<feature type="chain" id="PRO_5001853773" evidence="1">
    <location>
        <begin position="35"/>
        <end position="193"/>
    </location>
</feature>
<keyword evidence="1" id="KW-0732">Signal</keyword>
<dbReference type="RefSeq" id="WP_041017798.1">
    <property type="nucleotide sequence ID" value="NZ_CCEJ010000007.1"/>
</dbReference>
<protein>
    <submittedName>
        <fullName evidence="2">Secreted protein</fullName>
    </submittedName>
</protein>
<organism evidence="2 3">
    <name type="scientific">Candidatus Criblamydia sequanensis CRIB-18</name>
    <dbReference type="NCBI Taxonomy" id="1437425"/>
    <lineage>
        <taxon>Bacteria</taxon>
        <taxon>Pseudomonadati</taxon>
        <taxon>Chlamydiota</taxon>
        <taxon>Chlamydiia</taxon>
        <taxon>Parachlamydiales</taxon>
        <taxon>Candidatus Criblamydiaceae</taxon>
        <taxon>Candidatus Criblamydia</taxon>
    </lineage>
</organism>
<dbReference type="Proteomes" id="UP000031552">
    <property type="component" value="Unassembled WGS sequence"/>
</dbReference>
<dbReference type="AlphaFoldDB" id="A0A090CZF4"/>
<sequence>MKCPHPSKTKKFMFKTIASLLVFLQFFLPPKARSQENDYLHITGNIRKDFEAKILHTYGLKCIGSGGSLMYNVKKLSMEFQHKGILNKNELRKLLIELTDLFLEEINNNEEIRPYLENYPFTPKNIDITIYIRDSQNQRVFYPNLCVASSLYGKLLFHTNDEANPIAPFYTTEEETYEEALEKLKQYNDESSF</sequence>
<dbReference type="EMBL" id="CCEJ010000007">
    <property type="protein sequence ID" value="CDR34241.1"/>
    <property type="molecule type" value="Genomic_DNA"/>
</dbReference>
<dbReference type="eggNOG" id="ENOG5033I8U">
    <property type="taxonomic scope" value="Bacteria"/>
</dbReference>
<evidence type="ECO:0000256" key="1">
    <source>
        <dbReference type="SAM" id="SignalP"/>
    </source>
</evidence>
<evidence type="ECO:0000313" key="2">
    <source>
        <dbReference type="EMBL" id="CDR34241.1"/>
    </source>
</evidence>
<accession>A0A090CZF4</accession>
<reference evidence="2" key="1">
    <citation type="submission" date="2013-12" db="EMBL/GenBank/DDBJ databases">
        <authorList>
            <person name="Linke B."/>
        </authorList>
    </citation>
    <scope>NUCLEOTIDE SEQUENCE [LARGE SCALE GENOMIC DNA]</scope>
    <source>
        <strain evidence="2">CRIB-18</strain>
    </source>
</reference>
<reference evidence="2" key="2">
    <citation type="submission" date="2014-09" db="EMBL/GenBank/DDBJ databases">
        <title>Criblamydia sequanensis harbors a mega-plasmid encoding arsenite resistance.</title>
        <authorList>
            <person name="Bertelli C."/>
            <person name="Goesmann A."/>
            <person name="Greub G."/>
        </authorList>
    </citation>
    <scope>NUCLEOTIDE SEQUENCE [LARGE SCALE GENOMIC DNA]</scope>
    <source>
        <strain evidence="2">CRIB-18</strain>
    </source>
</reference>
<dbReference type="STRING" id="1437425.CSEC_1422"/>
<keyword evidence="3" id="KW-1185">Reference proteome</keyword>
<comment type="caution">
    <text evidence="2">The sequence shown here is derived from an EMBL/GenBank/DDBJ whole genome shotgun (WGS) entry which is preliminary data.</text>
</comment>
<gene>
    <name evidence="2" type="ORF">CSEC_1422</name>
</gene>
<proteinExistence type="predicted"/>